<dbReference type="SUPFAM" id="SSF109998">
    <property type="entry name" value="Triger factor/SurA peptide-binding domain-like"/>
    <property type="match status" value="1"/>
</dbReference>
<dbReference type="InterPro" id="IPR027304">
    <property type="entry name" value="Trigger_fact/SurA_dom_sf"/>
</dbReference>
<proteinExistence type="predicted"/>
<protein>
    <submittedName>
        <fullName evidence="2">Uncharacterized protein</fullName>
    </submittedName>
</protein>
<feature type="transmembrane region" description="Helical" evidence="1">
    <location>
        <begin position="336"/>
        <end position="354"/>
    </location>
</feature>
<organism evidence="2 3">
    <name type="scientific">Methylocystis echinoides</name>
    <dbReference type="NCBI Taxonomy" id="29468"/>
    <lineage>
        <taxon>Bacteria</taxon>
        <taxon>Pseudomonadati</taxon>
        <taxon>Pseudomonadota</taxon>
        <taxon>Alphaproteobacteria</taxon>
        <taxon>Hyphomicrobiales</taxon>
        <taxon>Methylocystaceae</taxon>
        <taxon>Methylocystis</taxon>
    </lineage>
</organism>
<keyword evidence="1" id="KW-1133">Transmembrane helix</keyword>
<name>A0A9W6GSD1_9HYPH</name>
<feature type="transmembrane region" description="Helical" evidence="1">
    <location>
        <begin position="388"/>
        <end position="412"/>
    </location>
</feature>
<comment type="caution">
    <text evidence="2">The sequence shown here is derived from an EMBL/GenBank/DDBJ whole genome shotgun (WGS) entry which is preliminary data.</text>
</comment>
<sequence length="476" mass="52808">MNRRFSAHFGACAPVEAFCIASFLVLLLLCMVGSASASDEVRKSRVLATVNGTAITDVDLDRFVRLSLKTGVIKSIDDDTRKFMLDKLIDMYVVEQATDKDRRVDKLELEKLRDFARLDASYNYYLDTHVSPSLSVSEGEAQKFVADHPQYFDGRRSFYFSNIEIVRSRLDVPRIKALAQMAKRQFDTAKTLEERQAVLNPIIGYVQAVAGKLTHFRSWKASEQLGSDLFKHLSVMKEGDIVVDDQSSPKVVRVIMLYASEANPLNPRETQSIISQGILHDKQEEAAKNLVGNLRAQADIRIGPAAAAAAAVPSRRTGQVFGSTTTSKGFRRADLWIAWISALVLMLPASLISFHRQNIRARQEAYFVDDDLASLIWNRMNLFTYSPVFEVMLAFLSIAFAIVASAAMFYAFSLSSDPLIVGPMAASGTAFGVVLSFLWWKYSHLLTSPASRNRWVPVLTILAVQAAGFVAAISAP</sequence>
<dbReference type="RefSeq" id="WP_281801279.1">
    <property type="nucleotide sequence ID" value="NZ_BSEC01000001.1"/>
</dbReference>
<evidence type="ECO:0000313" key="3">
    <source>
        <dbReference type="Proteomes" id="UP001144323"/>
    </source>
</evidence>
<dbReference type="Gene3D" id="1.10.8.1040">
    <property type="match status" value="1"/>
</dbReference>
<accession>A0A9W6GSD1</accession>
<keyword evidence="3" id="KW-1185">Reference proteome</keyword>
<feature type="transmembrane region" description="Helical" evidence="1">
    <location>
        <begin position="424"/>
        <end position="443"/>
    </location>
</feature>
<keyword evidence="1" id="KW-0812">Transmembrane</keyword>
<evidence type="ECO:0000256" key="1">
    <source>
        <dbReference type="SAM" id="Phobius"/>
    </source>
</evidence>
<reference evidence="2" key="1">
    <citation type="journal article" date="2023" name="Int. J. Syst. Evol. Microbiol.">
        <title>Methylocystis iwaonis sp. nov., a type II methane-oxidizing bacterium from surface soil of a rice paddy field in Japan, and emended description of the genus Methylocystis (ex Whittenbury et al. 1970) Bowman et al. 1993.</title>
        <authorList>
            <person name="Kaise H."/>
            <person name="Sawadogo J.B."/>
            <person name="Alam M.S."/>
            <person name="Ueno C."/>
            <person name="Dianou D."/>
            <person name="Shinjo R."/>
            <person name="Asakawa S."/>
        </authorList>
    </citation>
    <scope>NUCLEOTIDE SEQUENCE</scope>
    <source>
        <strain evidence="2">LMG27198</strain>
    </source>
</reference>
<keyword evidence="1" id="KW-0472">Membrane</keyword>
<dbReference type="Proteomes" id="UP001144323">
    <property type="component" value="Unassembled WGS sequence"/>
</dbReference>
<feature type="transmembrane region" description="Helical" evidence="1">
    <location>
        <begin position="455"/>
        <end position="475"/>
    </location>
</feature>
<gene>
    <name evidence="2" type="ORF">LMG27198_11990</name>
</gene>
<dbReference type="AlphaFoldDB" id="A0A9W6GSD1"/>
<dbReference type="EMBL" id="BSEC01000001">
    <property type="protein sequence ID" value="GLI92207.1"/>
    <property type="molecule type" value="Genomic_DNA"/>
</dbReference>
<evidence type="ECO:0000313" key="2">
    <source>
        <dbReference type="EMBL" id="GLI92207.1"/>
    </source>
</evidence>